<reference evidence="2 3" key="1">
    <citation type="submission" date="2014-11" db="EMBL/GenBank/DDBJ databases">
        <title>Genetic blueprint of the zoonotic pathogen Toxocara canis.</title>
        <authorList>
            <person name="Zhu X.-Q."/>
            <person name="Korhonen P.K."/>
            <person name="Cai H."/>
            <person name="Young N.D."/>
            <person name="Nejsum P."/>
            <person name="von Samson-Himmelstjerna G."/>
            <person name="Boag P.R."/>
            <person name="Tan P."/>
            <person name="Li Q."/>
            <person name="Min J."/>
            <person name="Yang Y."/>
            <person name="Wang X."/>
            <person name="Fang X."/>
            <person name="Hall R.S."/>
            <person name="Hofmann A."/>
            <person name="Sternberg P.W."/>
            <person name="Jex A.R."/>
            <person name="Gasser R.B."/>
        </authorList>
    </citation>
    <scope>NUCLEOTIDE SEQUENCE [LARGE SCALE GENOMIC DNA]</scope>
    <source>
        <strain evidence="2">PN_DK_2014</strain>
    </source>
</reference>
<dbReference type="Proteomes" id="UP000031036">
    <property type="component" value="Unassembled WGS sequence"/>
</dbReference>
<dbReference type="EMBL" id="JPKZ01001948">
    <property type="protein sequence ID" value="KHN79089.1"/>
    <property type="molecule type" value="Genomic_DNA"/>
</dbReference>
<feature type="chain" id="PRO_5002078125" description="Secreted protein" evidence="1">
    <location>
        <begin position="21"/>
        <end position="73"/>
    </location>
</feature>
<keyword evidence="3" id="KW-1185">Reference proteome</keyword>
<evidence type="ECO:0000256" key="1">
    <source>
        <dbReference type="SAM" id="SignalP"/>
    </source>
</evidence>
<proteinExistence type="predicted"/>
<evidence type="ECO:0000313" key="2">
    <source>
        <dbReference type="EMBL" id="KHN79089.1"/>
    </source>
</evidence>
<evidence type="ECO:0008006" key="4">
    <source>
        <dbReference type="Google" id="ProtNLM"/>
    </source>
</evidence>
<organism evidence="2 3">
    <name type="scientific">Toxocara canis</name>
    <name type="common">Canine roundworm</name>
    <dbReference type="NCBI Taxonomy" id="6265"/>
    <lineage>
        <taxon>Eukaryota</taxon>
        <taxon>Metazoa</taxon>
        <taxon>Ecdysozoa</taxon>
        <taxon>Nematoda</taxon>
        <taxon>Chromadorea</taxon>
        <taxon>Rhabditida</taxon>
        <taxon>Spirurina</taxon>
        <taxon>Ascaridomorpha</taxon>
        <taxon>Ascaridoidea</taxon>
        <taxon>Toxocaridae</taxon>
        <taxon>Toxocara</taxon>
    </lineage>
</organism>
<gene>
    <name evidence="2" type="ORF">Tcan_11132</name>
</gene>
<dbReference type="AlphaFoldDB" id="A0A0B2VC89"/>
<feature type="signal peptide" evidence="1">
    <location>
        <begin position="1"/>
        <end position="20"/>
    </location>
</feature>
<evidence type="ECO:0000313" key="3">
    <source>
        <dbReference type="Proteomes" id="UP000031036"/>
    </source>
</evidence>
<accession>A0A0B2VC89</accession>
<sequence>MYWLLIFLLHCSVSFISLLANDNLNLRPRQIINADNPHIIAYRMRRSAYDYRECAWRRISDGRAHNTPKYQLV</sequence>
<protein>
    <recommendedName>
        <fullName evidence="4">Secreted protein</fullName>
    </recommendedName>
</protein>
<keyword evidence="1" id="KW-0732">Signal</keyword>
<comment type="caution">
    <text evidence="2">The sequence shown here is derived from an EMBL/GenBank/DDBJ whole genome shotgun (WGS) entry which is preliminary data.</text>
</comment>
<name>A0A0B2VC89_TOXCA</name>